<reference evidence="2 3" key="1">
    <citation type="submission" date="2020-08" db="EMBL/GenBank/DDBJ databases">
        <authorList>
            <person name="Ramaprasad A."/>
        </authorList>
    </citation>
    <scope>NUCLEOTIDE SEQUENCE [LARGE SCALE GENOMIC DNA]</scope>
</reference>
<name>A0A6V7SB56_PLAVN</name>
<dbReference type="EMBL" id="LR865422">
    <property type="protein sequence ID" value="CAD2095729.1"/>
    <property type="molecule type" value="Genomic_DNA"/>
</dbReference>
<dbReference type="AlphaFoldDB" id="A0A6V7SB56"/>
<gene>
    <name evidence="2" type="ORF">PVSEL_0101790</name>
</gene>
<evidence type="ECO:0000313" key="2">
    <source>
        <dbReference type="EMBL" id="CAD2095729.1"/>
    </source>
</evidence>
<accession>A0A6V7SB56</accession>
<feature type="compositionally biased region" description="Polar residues" evidence="1">
    <location>
        <begin position="199"/>
        <end position="216"/>
    </location>
</feature>
<proteinExistence type="predicted"/>
<sequence>MPKTYTKIYNEINKCDPYVNFLKNLKTTYDNFRSSVISADKTNTLDVVIQKVMSEININSSTNEFWDECVQPNQSGDTTSKLQTQVSTDQTLSQPVGTGTPPSMPGNGTDTLGSKMNIVDGSQYKVATKGVGKKIQEVTQEHPAKFYLDPSLSPASPEPSQPQPRQTQYSSQNTIPNGEPNLLQSHNSNPVTGIPLTPINFNTNPSSTDNRSINSRTDIKMSENHQYGV</sequence>
<evidence type="ECO:0000256" key="1">
    <source>
        <dbReference type="SAM" id="MobiDB-lite"/>
    </source>
</evidence>
<dbReference type="Proteomes" id="UP000515697">
    <property type="component" value="Chromosome PVSEL_01"/>
</dbReference>
<feature type="compositionally biased region" description="Polar residues" evidence="1">
    <location>
        <begin position="169"/>
        <end position="191"/>
    </location>
</feature>
<dbReference type="VEuPathDB" id="PlasmoDB:PVSEL_0101790"/>
<protein>
    <submittedName>
        <fullName evidence="2">PIR protein CIR protein</fullName>
    </submittedName>
</protein>
<evidence type="ECO:0000313" key="3">
    <source>
        <dbReference type="Proteomes" id="UP000515697"/>
    </source>
</evidence>
<organism evidence="2 3">
    <name type="scientific">Plasmodium vinckei</name>
    <dbReference type="NCBI Taxonomy" id="5860"/>
    <lineage>
        <taxon>Eukaryota</taxon>
        <taxon>Sar</taxon>
        <taxon>Alveolata</taxon>
        <taxon>Apicomplexa</taxon>
        <taxon>Aconoidasida</taxon>
        <taxon>Haemosporida</taxon>
        <taxon>Plasmodiidae</taxon>
        <taxon>Plasmodium</taxon>
        <taxon>Plasmodium (Vinckeia)</taxon>
    </lineage>
</organism>
<feature type="region of interest" description="Disordered" evidence="1">
    <location>
        <begin position="71"/>
        <end position="110"/>
    </location>
</feature>
<feature type="region of interest" description="Disordered" evidence="1">
    <location>
        <begin position="147"/>
        <end position="229"/>
    </location>
</feature>